<reference evidence="1" key="1">
    <citation type="submission" date="2014-09" db="EMBL/GenBank/DDBJ databases">
        <authorList>
            <person name="Magalhaes I.L.F."/>
            <person name="Oliveira U."/>
            <person name="Santos F.R."/>
            <person name="Vidigal T.H.D.A."/>
            <person name="Brescovit A.D."/>
            <person name="Santos A.J."/>
        </authorList>
    </citation>
    <scope>NUCLEOTIDE SEQUENCE</scope>
    <source>
        <tissue evidence="1">Shoot tissue taken approximately 20 cm above the soil surface</tissue>
    </source>
</reference>
<name>A0A0A8ZCH3_ARUDO</name>
<dbReference type="AlphaFoldDB" id="A0A0A8ZCH3"/>
<reference evidence="1" key="2">
    <citation type="journal article" date="2015" name="Data Brief">
        <title>Shoot transcriptome of the giant reed, Arundo donax.</title>
        <authorList>
            <person name="Barrero R.A."/>
            <person name="Guerrero F.D."/>
            <person name="Moolhuijzen P."/>
            <person name="Goolsby J.A."/>
            <person name="Tidwell J."/>
            <person name="Bellgard S.E."/>
            <person name="Bellgard M.I."/>
        </authorList>
    </citation>
    <scope>NUCLEOTIDE SEQUENCE</scope>
    <source>
        <tissue evidence="1">Shoot tissue taken approximately 20 cm above the soil surface</tissue>
    </source>
</reference>
<sequence>MATSRACTRFFLLLSFTLRPRVMPRAGESW</sequence>
<organism evidence="1">
    <name type="scientific">Arundo donax</name>
    <name type="common">Giant reed</name>
    <name type="synonym">Donax arundinaceus</name>
    <dbReference type="NCBI Taxonomy" id="35708"/>
    <lineage>
        <taxon>Eukaryota</taxon>
        <taxon>Viridiplantae</taxon>
        <taxon>Streptophyta</taxon>
        <taxon>Embryophyta</taxon>
        <taxon>Tracheophyta</taxon>
        <taxon>Spermatophyta</taxon>
        <taxon>Magnoliopsida</taxon>
        <taxon>Liliopsida</taxon>
        <taxon>Poales</taxon>
        <taxon>Poaceae</taxon>
        <taxon>PACMAD clade</taxon>
        <taxon>Arundinoideae</taxon>
        <taxon>Arundineae</taxon>
        <taxon>Arundo</taxon>
    </lineage>
</organism>
<accession>A0A0A8ZCH3</accession>
<dbReference type="EMBL" id="GBRH01262507">
    <property type="protein sequence ID" value="JAD35388.1"/>
    <property type="molecule type" value="Transcribed_RNA"/>
</dbReference>
<protein>
    <submittedName>
        <fullName evidence="1">Uncharacterized protein</fullName>
    </submittedName>
</protein>
<evidence type="ECO:0000313" key="1">
    <source>
        <dbReference type="EMBL" id="JAD35388.1"/>
    </source>
</evidence>
<proteinExistence type="predicted"/>